<gene>
    <name evidence="7" type="ORF">A2121_00675</name>
</gene>
<dbReference type="GO" id="GO:0003677">
    <property type="term" value="F:DNA binding"/>
    <property type="evidence" value="ECO:0007669"/>
    <property type="project" value="InterPro"/>
</dbReference>
<protein>
    <recommendedName>
        <fullName evidence="6">UvrD-like helicase C-terminal domain-containing protein</fullName>
    </recommendedName>
</protein>
<dbReference type="PANTHER" id="PTHR11070:SF2">
    <property type="entry name" value="ATP-DEPENDENT DNA HELICASE SRS2"/>
    <property type="match status" value="1"/>
</dbReference>
<dbReference type="GO" id="GO:0005524">
    <property type="term" value="F:ATP binding"/>
    <property type="evidence" value="ECO:0007669"/>
    <property type="project" value="UniProtKB-KW"/>
</dbReference>
<sequence length="417" mass="47349">MRNILNFEKDYRDAKIILLEQNYRSTKNILEAANEIIKKNKYRPDKNLFTDNVVGEKIGLYEALDETDEAEFVATKILEIMDGPHPPQTPPFAGRGESSPPAKGECHDLSRGEGVNPSEIALLYRANFQSRALEEAMLRYNIPYQVLGVKFFKRKEIKDTLAYLRAALNPDSLSDIKRIINFPVRGIGKVTLVKIFANEIESLPIKVRIKINNFYQILEEIKEKIKTAKASEVIKFVVKKSGIEQELLNGGEEDIERLENIKELATLALKYDNLENGTGIEKLLEDGALASDQDSLMINQDKSERGLPSLKNGVKLMTVHASKGLEFKYVFVTGLEDGLFPHERQNERQAGEDREEERRLFYVALTRAKEKLFLSFANFRTIFGSRQINAPSEFISDIPADLLEKEGETSGIKTIYL</sequence>
<keyword evidence="3" id="KW-0347">Helicase</keyword>
<accession>A0A1F6TL35</accession>
<dbReference type="InterPro" id="IPR000212">
    <property type="entry name" value="DNA_helicase_UvrD/REP"/>
</dbReference>
<keyword evidence="4" id="KW-0067">ATP-binding</keyword>
<dbReference type="GO" id="GO:0033202">
    <property type="term" value="C:DNA helicase complex"/>
    <property type="evidence" value="ECO:0007669"/>
    <property type="project" value="TreeGrafter"/>
</dbReference>
<evidence type="ECO:0000256" key="4">
    <source>
        <dbReference type="ARBA" id="ARBA00022840"/>
    </source>
</evidence>
<comment type="caution">
    <text evidence="7">The sequence shown here is derived from an EMBL/GenBank/DDBJ whole genome shotgun (WGS) entry which is preliminary data.</text>
</comment>
<dbReference type="Gene3D" id="1.10.486.10">
    <property type="entry name" value="PCRA, domain 4"/>
    <property type="match status" value="1"/>
</dbReference>
<dbReference type="Gene3D" id="3.40.50.300">
    <property type="entry name" value="P-loop containing nucleotide triphosphate hydrolases"/>
    <property type="match status" value="1"/>
</dbReference>
<evidence type="ECO:0000256" key="1">
    <source>
        <dbReference type="ARBA" id="ARBA00022741"/>
    </source>
</evidence>
<dbReference type="PANTHER" id="PTHR11070">
    <property type="entry name" value="UVRD / RECB / PCRA DNA HELICASE FAMILY MEMBER"/>
    <property type="match status" value="1"/>
</dbReference>
<dbReference type="InterPro" id="IPR014017">
    <property type="entry name" value="DNA_helicase_UvrD-like_C"/>
</dbReference>
<dbReference type="SUPFAM" id="SSF52540">
    <property type="entry name" value="P-loop containing nucleoside triphosphate hydrolases"/>
    <property type="match status" value="1"/>
</dbReference>
<keyword evidence="2" id="KW-0378">Hydrolase</keyword>
<dbReference type="GO" id="GO:0005829">
    <property type="term" value="C:cytosol"/>
    <property type="evidence" value="ECO:0007669"/>
    <property type="project" value="TreeGrafter"/>
</dbReference>
<dbReference type="InterPro" id="IPR027417">
    <property type="entry name" value="P-loop_NTPase"/>
</dbReference>
<reference evidence="7 8" key="1">
    <citation type="journal article" date="2016" name="Nat. Commun.">
        <title>Thousands of microbial genomes shed light on interconnected biogeochemical processes in an aquifer system.</title>
        <authorList>
            <person name="Anantharaman K."/>
            <person name="Brown C.T."/>
            <person name="Hug L.A."/>
            <person name="Sharon I."/>
            <person name="Castelle C.J."/>
            <person name="Probst A.J."/>
            <person name="Thomas B.C."/>
            <person name="Singh A."/>
            <person name="Wilkins M.J."/>
            <person name="Karaoz U."/>
            <person name="Brodie E.L."/>
            <person name="Williams K.H."/>
            <person name="Hubbard S.S."/>
            <person name="Banfield J.F."/>
        </authorList>
    </citation>
    <scope>NUCLEOTIDE SEQUENCE [LARGE SCALE GENOMIC DNA]</scope>
</reference>
<dbReference type="EMBL" id="MFTD01000038">
    <property type="protein sequence ID" value="OGI45822.1"/>
    <property type="molecule type" value="Genomic_DNA"/>
</dbReference>
<evidence type="ECO:0000313" key="7">
    <source>
        <dbReference type="EMBL" id="OGI45822.1"/>
    </source>
</evidence>
<organism evidence="7 8">
    <name type="scientific">Candidatus Nomurabacteria bacterium GWB1_40_6</name>
    <dbReference type="NCBI Taxonomy" id="1801727"/>
    <lineage>
        <taxon>Bacteria</taxon>
        <taxon>Candidatus Nomuraibacteriota</taxon>
    </lineage>
</organism>
<dbReference type="PROSITE" id="PS51217">
    <property type="entry name" value="UVRD_HELICASE_CTER"/>
    <property type="match status" value="1"/>
</dbReference>
<dbReference type="Pfam" id="PF13361">
    <property type="entry name" value="UvrD_C"/>
    <property type="match status" value="1"/>
</dbReference>
<dbReference type="Proteomes" id="UP000176484">
    <property type="component" value="Unassembled WGS sequence"/>
</dbReference>
<evidence type="ECO:0000256" key="3">
    <source>
        <dbReference type="ARBA" id="ARBA00022806"/>
    </source>
</evidence>
<feature type="domain" description="UvrD-like helicase C-terminal" evidence="6">
    <location>
        <begin position="27"/>
        <end position="324"/>
    </location>
</feature>
<dbReference type="GO" id="GO:0000725">
    <property type="term" value="P:recombinational repair"/>
    <property type="evidence" value="ECO:0007669"/>
    <property type="project" value="TreeGrafter"/>
</dbReference>
<dbReference type="GO" id="GO:0016787">
    <property type="term" value="F:hydrolase activity"/>
    <property type="evidence" value="ECO:0007669"/>
    <property type="project" value="UniProtKB-KW"/>
</dbReference>
<dbReference type="CDD" id="cd18807">
    <property type="entry name" value="SF1_C_UvrD"/>
    <property type="match status" value="1"/>
</dbReference>
<keyword evidence="1" id="KW-0547">Nucleotide-binding</keyword>
<evidence type="ECO:0000259" key="6">
    <source>
        <dbReference type="PROSITE" id="PS51217"/>
    </source>
</evidence>
<proteinExistence type="predicted"/>
<evidence type="ECO:0000256" key="2">
    <source>
        <dbReference type="ARBA" id="ARBA00022801"/>
    </source>
</evidence>
<feature type="region of interest" description="Disordered" evidence="5">
    <location>
        <begin position="84"/>
        <end position="112"/>
    </location>
</feature>
<name>A0A1F6TL35_9BACT</name>
<evidence type="ECO:0000256" key="5">
    <source>
        <dbReference type="SAM" id="MobiDB-lite"/>
    </source>
</evidence>
<dbReference type="GO" id="GO:0043138">
    <property type="term" value="F:3'-5' DNA helicase activity"/>
    <property type="evidence" value="ECO:0007669"/>
    <property type="project" value="TreeGrafter"/>
</dbReference>
<dbReference type="AlphaFoldDB" id="A0A1F6TL35"/>
<evidence type="ECO:0000313" key="8">
    <source>
        <dbReference type="Proteomes" id="UP000176484"/>
    </source>
</evidence>